<evidence type="ECO:0000313" key="2">
    <source>
        <dbReference type="Proteomes" id="UP000886689"/>
    </source>
</evidence>
<dbReference type="Pfam" id="PF08905">
    <property type="entry name" value="DUF1850"/>
    <property type="match status" value="1"/>
</dbReference>
<gene>
    <name evidence="1" type="ORF">IPL58_08895</name>
</gene>
<protein>
    <submittedName>
        <fullName evidence="1">DUF1850 domain-containing protein</fullName>
    </submittedName>
</protein>
<organism evidence="1 2">
    <name type="scientific">Candidatus Proximibacter danicus</name>
    <dbReference type="NCBI Taxonomy" id="2954365"/>
    <lineage>
        <taxon>Bacteria</taxon>
        <taxon>Pseudomonadati</taxon>
        <taxon>Pseudomonadota</taxon>
        <taxon>Betaproteobacteria</taxon>
        <taxon>Candidatus Proximibacter</taxon>
    </lineage>
</organism>
<sequence length="128" mass="13809">MSTLCLAVGKLLVTIPVASFTLAWTHSIEKTRWEEDWQIAGGQLSISAARIKGSGAGMEPPANARLEAGTWHYRPDMPPMRSVRLTHSTHAAGYEFCTDGRCQPLASLIPGIGDNAIIEMSACPENSQ</sequence>
<dbReference type="Proteomes" id="UP000886689">
    <property type="component" value="Unassembled WGS sequence"/>
</dbReference>
<dbReference type="InterPro" id="IPR015001">
    <property type="entry name" value="DUF1850"/>
</dbReference>
<reference evidence="1" key="1">
    <citation type="submission" date="2020-10" db="EMBL/GenBank/DDBJ databases">
        <title>Connecting structure to function with the recovery of over 1000 high-quality activated sludge metagenome-assembled genomes encoding full-length rRNA genes using long-read sequencing.</title>
        <authorList>
            <person name="Singleton C.M."/>
            <person name="Petriglieri F."/>
            <person name="Kristensen J.M."/>
            <person name="Kirkegaard R.H."/>
            <person name="Michaelsen T.Y."/>
            <person name="Andersen M.H."/>
            <person name="Karst S.M."/>
            <person name="Dueholm M.S."/>
            <person name="Nielsen P.H."/>
            <person name="Albertsen M."/>
        </authorList>
    </citation>
    <scope>NUCLEOTIDE SEQUENCE</scope>
    <source>
        <strain evidence="1">Hirt_18-Q3-R61-65_BATAC.395</strain>
    </source>
</reference>
<name>A0A9D7K0L1_9PROT</name>
<comment type="caution">
    <text evidence="1">The sequence shown here is derived from an EMBL/GenBank/DDBJ whole genome shotgun (WGS) entry which is preliminary data.</text>
</comment>
<accession>A0A9D7K0L1</accession>
<proteinExistence type="predicted"/>
<dbReference type="AlphaFoldDB" id="A0A9D7K0L1"/>
<dbReference type="EMBL" id="JADJUC010000007">
    <property type="protein sequence ID" value="MBK8524224.1"/>
    <property type="molecule type" value="Genomic_DNA"/>
</dbReference>
<evidence type="ECO:0000313" key="1">
    <source>
        <dbReference type="EMBL" id="MBK8524224.1"/>
    </source>
</evidence>